<dbReference type="Proteomes" id="UP000636661">
    <property type="component" value="Unassembled WGS sequence"/>
</dbReference>
<proteinExistence type="predicted"/>
<evidence type="ECO:0000313" key="3">
    <source>
        <dbReference type="EMBL" id="GGU66268.1"/>
    </source>
</evidence>
<dbReference type="AlphaFoldDB" id="A0A918I3Z9"/>
<organism evidence="3 4">
    <name type="scientific">Streptomyces lavendofoliae</name>
    <dbReference type="NCBI Taxonomy" id="67314"/>
    <lineage>
        <taxon>Bacteria</taxon>
        <taxon>Bacillati</taxon>
        <taxon>Actinomycetota</taxon>
        <taxon>Actinomycetes</taxon>
        <taxon>Kitasatosporales</taxon>
        <taxon>Streptomycetaceae</taxon>
        <taxon>Streptomyces</taxon>
    </lineage>
</organism>
<reference evidence="3" key="2">
    <citation type="submission" date="2020-09" db="EMBL/GenBank/DDBJ databases">
        <authorList>
            <person name="Sun Q."/>
            <person name="Ohkuma M."/>
        </authorList>
    </citation>
    <scope>NUCLEOTIDE SEQUENCE</scope>
    <source>
        <strain evidence="3">JCM 4391</strain>
    </source>
</reference>
<dbReference type="Gene3D" id="3.40.570.10">
    <property type="entry name" value="Extracellular Endonuclease, subunit A"/>
    <property type="match status" value="1"/>
</dbReference>
<dbReference type="RefSeq" id="WP_229891793.1">
    <property type="nucleotide sequence ID" value="NZ_BMTP01000027.1"/>
</dbReference>
<name>A0A918I3Z9_9ACTN</name>
<comment type="caution">
    <text evidence="3">The sequence shown here is derived from an EMBL/GenBank/DDBJ whole genome shotgun (WGS) entry which is preliminary data.</text>
</comment>
<feature type="domain" description="Type VII secretion system protein EssD-like" evidence="2">
    <location>
        <begin position="90"/>
        <end position="190"/>
    </location>
</feature>
<protein>
    <recommendedName>
        <fullName evidence="2">Type VII secretion system protein EssD-like domain-containing protein</fullName>
    </recommendedName>
</protein>
<dbReference type="Pfam" id="PF13930">
    <property type="entry name" value="Endonuclea_NS_2"/>
    <property type="match status" value="1"/>
</dbReference>
<accession>A0A918I3Z9</accession>
<evidence type="ECO:0000313" key="4">
    <source>
        <dbReference type="Proteomes" id="UP000636661"/>
    </source>
</evidence>
<reference evidence="3" key="1">
    <citation type="journal article" date="2014" name="Int. J. Syst. Evol. Microbiol.">
        <title>Complete genome sequence of Corynebacterium casei LMG S-19264T (=DSM 44701T), isolated from a smear-ripened cheese.</title>
        <authorList>
            <consortium name="US DOE Joint Genome Institute (JGI-PGF)"/>
            <person name="Walter F."/>
            <person name="Albersmeier A."/>
            <person name="Kalinowski J."/>
            <person name="Ruckert C."/>
        </authorList>
    </citation>
    <scope>NUCLEOTIDE SEQUENCE</scope>
    <source>
        <strain evidence="3">JCM 4391</strain>
    </source>
</reference>
<dbReference type="InterPro" id="IPR044927">
    <property type="entry name" value="Endonuclea_NS_2"/>
</dbReference>
<dbReference type="InterPro" id="IPR044929">
    <property type="entry name" value="DNA/RNA_non-sp_Endonuclease_sf"/>
</dbReference>
<evidence type="ECO:0000259" key="2">
    <source>
        <dbReference type="Pfam" id="PF13930"/>
    </source>
</evidence>
<keyword evidence="4" id="KW-1185">Reference proteome</keyword>
<gene>
    <name evidence="3" type="ORF">GCM10010274_63600</name>
</gene>
<evidence type="ECO:0000256" key="1">
    <source>
        <dbReference type="SAM" id="MobiDB-lite"/>
    </source>
</evidence>
<dbReference type="EMBL" id="BMTP01000027">
    <property type="protein sequence ID" value="GGU66268.1"/>
    <property type="molecule type" value="Genomic_DNA"/>
</dbReference>
<sequence>MLDLIDGGQFDPSQDPSTHAAPGANPDGGNDRDSSEDCRGAFGGWRKYGPVDPLHGNRATGVEACLDKAFLAANPGTGTETARVAPPAYTWAAIHASNKGNRPAKFWRNACHLLAKQLSGDGLRYDNLATCSRSANAAPMAGRDPGQHPNMYFYEDKVKKAIDANQVVHYKVTPKYEGNRVVPVSFRMQARGVTAGGGKGIEFDDEVPNIMYGLNDRRFHNLGTEVPEGYHK</sequence>
<feature type="region of interest" description="Disordered" evidence="1">
    <location>
        <begin position="1"/>
        <end position="37"/>
    </location>
</feature>